<dbReference type="SUPFAM" id="SSF56281">
    <property type="entry name" value="Metallo-hydrolase/oxidoreductase"/>
    <property type="match status" value="1"/>
</dbReference>
<dbReference type="STRING" id="1380566.A0A179FID7"/>
<gene>
    <name evidence="2" type="ORF">VFPPC_06447</name>
</gene>
<dbReference type="RefSeq" id="XP_018142640.1">
    <property type="nucleotide sequence ID" value="XM_018285477.1"/>
</dbReference>
<dbReference type="SMART" id="SM00849">
    <property type="entry name" value="Lactamase_B"/>
    <property type="match status" value="1"/>
</dbReference>
<dbReference type="OrthoDB" id="536211at2759"/>
<dbReference type="Gene3D" id="3.60.15.10">
    <property type="entry name" value="Ribonuclease Z/Hydroxyacylglutathione hydrolase-like"/>
    <property type="match status" value="1"/>
</dbReference>
<feature type="domain" description="Metallo-beta-lactamase" evidence="1">
    <location>
        <begin position="53"/>
        <end position="226"/>
    </location>
</feature>
<evidence type="ECO:0000259" key="1">
    <source>
        <dbReference type="SMART" id="SM00849"/>
    </source>
</evidence>
<keyword evidence="3" id="KW-1185">Reference proteome</keyword>
<dbReference type="InterPro" id="IPR036866">
    <property type="entry name" value="RibonucZ/Hydroxyglut_hydro"/>
</dbReference>
<dbReference type="InterPro" id="IPR050855">
    <property type="entry name" value="NDM-1-like"/>
</dbReference>
<sequence>MSQQSESNKAGKLKTLRILNPYPNIYAYYDGRTGHRYHSDKPNWLDNGAFTLGVASYSIICNDEALIFDAHITVQHAAAVLRHVHSLGITKVSVVYSHAHTDHIAGARAFKDCTIISSEGTASRIEKNREKLSGIDPPIDAVVPDKTFSGQLDLQIGHVHVELHSFNIHTSDSIILWIPSLRLLFAGDTLEDTATYIAEAANLPLHQKELQRMKASFAIDKILPAHGDPDRIAGGGYDVSFIDATVRYIAAMTEHVEEPVAWRKSLREVVAEDVGSGSLIYYEQYEEVHKENVDAIRAVRKNA</sequence>
<dbReference type="PANTHER" id="PTHR42951:SF4">
    <property type="entry name" value="ACYL-COENZYME A THIOESTERASE MBLAC2"/>
    <property type="match status" value="1"/>
</dbReference>
<dbReference type="EMBL" id="LSBJ02000005">
    <property type="protein sequence ID" value="OAQ65326.1"/>
    <property type="molecule type" value="Genomic_DNA"/>
</dbReference>
<accession>A0A179FID7</accession>
<dbReference type="KEGG" id="pchm:VFPPC_06447"/>
<organism evidence="2 3">
    <name type="scientific">Pochonia chlamydosporia 170</name>
    <dbReference type="NCBI Taxonomy" id="1380566"/>
    <lineage>
        <taxon>Eukaryota</taxon>
        <taxon>Fungi</taxon>
        <taxon>Dikarya</taxon>
        <taxon>Ascomycota</taxon>
        <taxon>Pezizomycotina</taxon>
        <taxon>Sordariomycetes</taxon>
        <taxon>Hypocreomycetidae</taxon>
        <taxon>Hypocreales</taxon>
        <taxon>Clavicipitaceae</taxon>
        <taxon>Pochonia</taxon>
    </lineage>
</organism>
<name>A0A179FID7_METCM</name>
<dbReference type="PANTHER" id="PTHR42951">
    <property type="entry name" value="METALLO-BETA-LACTAMASE DOMAIN-CONTAINING"/>
    <property type="match status" value="1"/>
</dbReference>
<protein>
    <submittedName>
        <fullName evidence="2">Beta-lactamase domain-containing protein</fullName>
    </submittedName>
</protein>
<dbReference type="Proteomes" id="UP000078397">
    <property type="component" value="Unassembled WGS sequence"/>
</dbReference>
<evidence type="ECO:0000313" key="3">
    <source>
        <dbReference type="Proteomes" id="UP000078397"/>
    </source>
</evidence>
<evidence type="ECO:0000313" key="2">
    <source>
        <dbReference type="EMBL" id="OAQ65326.1"/>
    </source>
</evidence>
<dbReference type="GeneID" id="28849471"/>
<comment type="caution">
    <text evidence="2">The sequence shown here is derived from an EMBL/GenBank/DDBJ whole genome shotgun (WGS) entry which is preliminary data.</text>
</comment>
<dbReference type="AlphaFoldDB" id="A0A179FID7"/>
<proteinExistence type="predicted"/>
<reference evidence="2 3" key="1">
    <citation type="journal article" date="2016" name="PLoS Pathog.">
        <title>Biosynthesis of antibiotic leucinostatins in bio-control fungus Purpureocillium lilacinum and their inhibition on phytophthora revealed by genome mining.</title>
        <authorList>
            <person name="Wang G."/>
            <person name="Liu Z."/>
            <person name="Lin R."/>
            <person name="Li E."/>
            <person name="Mao Z."/>
            <person name="Ling J."/>
            <person name="Yang Y."/>
            <person name="Yin W.B."/>
            <person name="Xie B."/>
        </authorList>
    </citation>
    <scope>NUCLEOTIDE SEQUENCE [LARGE SCALE GENOMIC DNA]</scope>
    <source>
        <strain evidence="2">170</strain>
    </source>
</reference>
<dbReference type="InterPro" id="IPR001279">
    <property type="entry name" value="Metallo-B-lactamas"/>
</dbReference>
<dbReference type="Pfam" id="PF00753">
    <property type="entry name" value="Lactamase_B"/>
    <property type="match status" value="1"/>
</dbReference>